<dbReference type="AlphaFoldDB" id="A0A146K345"/>
<sequence length="168" mass="19745">MNAKLTRLESEISVQERISRQLDAQLAQFRGTNMQQQQDLMRTTQTLDAQKQSYQQALSQTQVQAASADQYQQELLIRRKEKQEVTILIEKQKEQLSNAESSMSKYEMIVEDLQKKVSELREKKTQLVDQNEQLINEINKLGRQVQQMYIKNGILSQELEQLRKDLMQ</sequence>
<dbReference type="EMBL" id="GDID01005303">
    <property type="protein sequence ID" value="JAP91303.1"/>
    <property type="molecule type" value="Transcribed_RNA"/>
</dbReference>
<name>A0A146K345_9EUKA</name>
<evidence type="ECO:0000256" key="1">
    <source>
        <dbReference type="SAM" id="Coils"/>
    </source>
</evidence>
<evidence type="ECO:0000313" key="2">
    <source>
        <dbReference type="EMBL" id="JAP91303.1"/>
    </source>
</evidence>
<protein>
    <submittedName>
        <fullName evidence="2">Uncharacterized protein</fullName>
    </submittedName>
</protein>
<proteinExistence type="predicted"/>
<keyword evidence="1" id="KW-0175">Coiled coil</keyword>
<organism evidence="2">
    <name type="scientific">Trepomonas sp. PC1</name>
    <dbReference type="NCBI Taxonomy" id="1076344"/>
    <lineage>
        <taxon>Eukaryota</taxon>
        <taxon>Metamonada</taxon>
        <taxon>Diplomonadida</taxon>
        <taxon>Hexamitidae</taxon>
        <taxon>Hexamitinae</taxon>
        <taxon>Trepomonas</taxon>
    </lineage>
</organism>
<reference evidence="2" key="1">
    <citation type="submission" date="2015-07" db="EMBL/GenBank/DDBJ databases">
        <title>Adaptation to a free-living lifestyle via gene acquisitions in the diplomonad Trepomonas sp. PC1.</title>
        <authorList>
            <person name="Xu F."/>
            <person name="Jerlstrom-Hultqvist J."/>
            <person name="Kolisko M."/>
            <person name="Simpson A.G.B."/>
            <person name="Roger A.J."/>
            <person name="Svard S.G."/>
            <person name="Andersson J.O."/>
        </authorList>
    </citation>
    <scope>NUCLEOTIDE SEQUENCE</scope>
    <source>
        <strain evidence="2">PC1</strain>
    </source>
</reference>
<accession>A0A146K345</accession>
<feature type="coiled-coil region" evidence="1">
    <location>
        <begin position="82"/>
        <end position="151"/>
    </location>
</feature>
<gene>
    <name evidence="2" type="ORF">TPC1_17122</name>
</gene>